<sequence>MPSPVEDLLGYMLTGICLACILFGVTTVQTFIYTQTYPEDPVLLKIMVIAIWAMQTLQTGFCISFLYMYTVRHFGDMTFLGGIYWTGGVTIYLGTIIQILVLGFYIKRVWMLSNRSKILAAPLVFLVFCRFTTGLATASYSYVYPTWIIFKAAKGPLVAIVIGQGSSALMDVSVASILIYYLRKGQRGGWKNSENMASFLIIYIVNTGALTSIFSFVIVITYGVQNNLLFMALLEMQYKLYANAFLGSLNARQHIRTNFKSEIYHDNLGCIAITSV</sequence>
<keyword evidence="1" id="KW-0472">Membrane</keyword>
<dbReference type="PANTHER" id="PTHR40465">
    <property type="entry name" value="CHROMOSOME 1, WHOLE GENOME SHOTGUN SEQUENCE"/>
    <property type="match status" value="1"/>
</dbReference>
<gene>
    <name evidence="3" type="ORF">A0H81_04737</name>
</gene>
<evidence type="ECO:0000256" key="1">
    <source>
        <dbReference type="SAM" id="Phobius"/>
    </source>
</evidence>
<feature type="transmembrane region" description="Helical" evidence="1">
    <location>
        <begin position="46"/>
        <end position="70"/>
    </location>
</feature>
<evidence type="ECO:0000313" key="3">
    <source>
        <dbReference type="EMBL" id="OBZ75968.1"/>
    </source>
</evidence>
<dbReference type="STRING" id="5627.A0A1C7MGL3"/>
<feature type="domain" description="DUF6534" evidence="2">
    <location>
        <begin position="167"/>
        <end position="254"/>
    </location>
</feature>
<comment type="caution">
    <text evidence="3">The sequence shown here is derived from an EMBL/GenBank/DDBJ whole genome shotgun (WGS) entry which is preliminary data.</text>
</comment>
<dbReference type="InterPro" id="IPR045339">
    <property type="entry name" value="DUF6534"/>
</dbReference>
<dbReference type="AlphaFoldDB" id="A0A1C7MGL3"/>
<dbReference type="Proteomes" id="UP000092993">
    <property type="component" value="Unassembled WGS sequence"/>
</dbReference>
<reference evidence="3 4" key="1">
    <citation type="submission" date="2016-03" db="EMBL/GenBank/DDBJ databases">
        <title>Whole genome sequencing of Grifola frondosa 9006-11.</title>
        <authorList>
            <person name="Min B."/>
            <person name="Park H."/>
            <person name="Kim J.-G."/>
            <person name="Cho H."/>
            <person name="Oh Y.-L."/>
            <person name="Kong W.-S."/>
            <person name="Choi I.-G."/>
        </authorList>
    </citation>
    <scope>NUCLEOTIDE SEQUENCE [LARGE SCALE GENOMIC DNA]</scope>
    <source>
        <strain evidence="3 4">9006-11</strain>
    </source>
</reference>
<keyword evidence="1" id="KW-0812">Transmembrane</keyword>
<feature type="transmembrane region" description="Helical" evidence="1">
    <location>
        <begin position="118"/>
        <end position="143"/>
    </location>
</feature>
<dbReference type="PANTHER" id="PTHR40465:SF1">
    <property type="entry name" value="DUF6534 DOMAIN-CONTAINING PROTEIN"/>
    <property type="match status" value="1"/>
</dbReference>
<proteinExistence type="predicted"/>
<keyword evidence="4" id="KW-1185">Reference proteome</keyword>
<feature type="transmembrane region" description="Helical" evidence="1">
    <location>
        <begin position="82"/>
        <end position="106"/>
    </location>
</feature>
<accession>A0A1C7MGL3</accession>
<feature type="transmembrane region" description="Helical" evidence="1">
    <location>
        <begin position="200"/>
        <end position="222"/>
    </location>
</feature>
<dbReference type="EMBL" id="LUGG01000004">
    <property type="protein sequence ID" value="OBZ75968.1"/>
    <property type="molecule type" value="Genomic_DNA"/>
</dbReference>
<organism evidence="3 4">
    <name type="scientific">Grifola frondosa</name>
    <name type="common">Maitake</name>
    <name type="synonym">Polyporus frondosus</name>
    <dbReference type="NCBI Taxonomy" id="5627"/>
    <lineage>
        <taxon>Eukaryota</taxon>
        <taxon>Fungi</taxon>
        <taxon>Dikarya</taxon>
        <taxon>Basidiomycota</taxon>
        <taxon>Agaricomycotina</taxon>
        <taxon>Agaricomycetes</taxon>
        <taxon>Polyporales</taxon>
        <taxon>Grifolaceae</taxon>
        <taxon>Grifola</taxon>
    </lineage>
</organism>
<feature type="transmembrane region" description="Helical" evidence="1">
    <location>
        <begin position="12"/>
        <end position="34"/>
    </location>
</feature>
<evidence type="ECO:0000259" key="2">
    <source>
        <dbReference type="Pfam" id="PF20152"/>
    </source>
</evidence>
<keyword evidence="1" id="KW-1133">Transmembrane helix</keyword>
<feature type="transmembrane region" description="Helical" evidence="1">
    <location>
        <begin position="155"/>
        <end position="180"/>
    </location>
</feature>
<protein>
    <recommendedName>
        <fullName evidence="2">DUF6534 domain-containing protein</fullName>
    </recommendedName>
</protein>
<dbReference type="OrthoDB" id="2535105at2759"/>
<evidence type="ECO:0000313" key="4">
    <source>
        <dbReference type="Proteomes" id="UP000092993"/>
    </source>
</evidence>
<dbReference type="Pfam" id="PF20152">
    <property type="entry name" value="DUF6534"/>
    <property type="match status" value="1"/>
</dbReference>
<name>A0A1C7MGL3_GRIFR</name>